<evidence type="ECO:0008006" key="3">
    <source>
        <dbReference type="Google" id="ProtNLM"/>
    </source>
</evidence>
<name>V6F4S4_MAGGM</name>
<gene>
    <name evidence="1" type="ordered locus">MGMSRv2__2066</name>
</gene>
<keyword evidence="2" id="KW-1185">Reference proteome</keyword>
<proteinExistence type="predicted"/>
<dbReference type="AlphaFoldDB" id="V6F4S4"/>
<dbReference type="Proteomes" id="UP000018922">
    <property type="component" value="Chromosome I"/>
</dbReference>
<dbReference type="STRING" id="1430440.MGMSRv2__2066"/>
<sequence>MAAHFACTACGKCCHGVLPLTVDEALAQAGRFPLAVAFTPVRAKSKSFDVAARLGVMLDKKLALRVMPVAYLPRDAACPALDGEGLCSIHDHKPLRCRAMPFFGWRAEADQADLLRPRPGWACDVSERAPAVYENGKILDRQDYLCERQALEDQAPLLRAYAERLLPMAAGLTQSLTALAAKPMGGDVYVGFSTLLRRLGDVDKAAIARAQIPVLRDWGSRGDGGYQRNLVGFLAEMERLAQA</sequence>
<reference evidence="1 2" key="1">
    <citation type="journal article" date="2014" name="Genome Announc.">
        <title>Complete genome sequence of Magnetospirillum gryphiswaldense MSR-1.</title>
        <authorList>
            <person name="Wang X."/>
            <person name="Wang Q."/>
            <person name="Zhang W."/>
            <person name="Wang Y."/>
            <person name="Li L."/>
            <person name="Wen T."/>
            <person name="Zhang T."/>
            <person name="Zhang Y."/>
            <person name="Xu J."/>
            <person name="Hu J."/>
            <person name="Li S."/>
            <person name="Liu L."/>
            <person name="Liu J."/>
            <person name="Jiang W."/>
            <person name="Tian J."/>
            <person name="Li Y."/>
            <person name="Schuler D."/>
            <person name="Wang L."/>
            <person name="Li J."/>
        </authorList>
    </citation>
    <scope>NUCLEOTIDE SEQUENCE [LARGE SCALE GENOMIC DNA]</scope>
    <source>
        <strain evidence="2">DSM 6361 / JCM 21280 / NBRC 15271 / MSR-1</strain>
    </source>
</reference>
<dbReference type="EMBL" id="HG794546">
    <property type="protein sequence ID" value="CDK99281.1"/>
    <property type="molecule type" value="Genomic_DNA"/>
</dbReference>
<organism evidence="1 2">
    <name type="scientific">Magnetospirillum gryphiswaldense (strain DSM 6361 / JCM 21280 / NBRC 15271 / MSR-1)</name>
    <dbReference type="NCBI Taxonomy" id="431944"/>
    <lineage>
        <taxon>Bacteria</taxon>
        <taxon>Pseudomonadati</taxon>
        <taxon>Pseudomonadota</taxon>
        <taxon>Alphaproteobacteria</taxon>
        <taxon>Rhodospirillales</taxon>
        <taxon>Rhodospirillaceae</taxon>
        <taxon>Magnetospirillum</taxon>
    </lineage>
</organism>
<dbReference type="HOGENOM" id="CLU_1096884_0_0_5"/>
<dbReference type="KEGG" id="mgy:MGMSRv2__2066"/>
<dbReference type="eggNOG" id="COG0727">
    <property type="taxonomic scope" value="Bacteria"/>
</dbReference>
<protein>
    <recommendedName>
        <fullName evidence="3">Fe-S-cluster oxidoreductase</fullName>
    </recommendedName>
</protein>
<evidence type="ECO:0000313" key="2">
    <source>
        <dbReference type="Proteomes" id="UP000018922"/>
    </source>
</evidence>
<dbReference type="Pfam" id="PF03692">
    <property type="entry name" value="CxxCxxCC"/>
    <property type="match status" value="1"/>
</dbReference>
<dbReference type="InterPro" id="IPR005358">
    <property type="entry name" value="Puta_zinc/iron-chelating_dom"/>
</dbReference>
<evidence type="ECO:0000313" key="1">
    <source>
        <dbReference type="EMBL" id="CDK99281.1"/>
    </source>
</evidence>
<accession>V6F4S4</accession>